<evidence type="ECO:0000256" key="1">
    <source>
        <dbReference type="SAM" id="Phobius"/>
    </source>
</evidence>
<keyword evidence="1" id="KW-1133">Transmembrane helix</keyword>
<name>A0ABW1EEK1_9BACT</name>
<gene>
    <name evidence="2" type="ORF">ACFPT7_09410</name>
</gene>
<feature type="transmembrane region" description="Helical" evidence="1">
    <location>
        <begin position="72"/>
        <end position="93"/>
    </location>
</feature>
<feature type="transmembrane region" description="Helical" evidence="1">
    <location>
        <begin position="105"/>
        <end position="125"/>
    </location>
</feature>
<evidence type="ECO:0008006" key="4">
    <source>
        <dbReference type="Google" id="ProtNLM"/>
    </source>
</evidence>
<proteinExistence type="predicted"/>
<comment type="caution">
    <text evidence="2">The sequence shown here is derived from an EMBL/GenBank/DDBJ whole genome shotgun (WGS) entry which is preliminary data.</text>
</comment>
<keyword evidence="1" id="KW-0812">Transmembrane</keyword>
<sequence>MTLDTTQSLSPAKRPAKTLIILASLHFLFFFASLIAIPILAPGSRIPNPFDNNAEMHTFFQTASAAIRVSDFLQLASALCLAALSPLLSDVFAQSDRRSSSWLTLAGGLGAAIMLALSALFSWSIVSPGATDLGPALHSFQFIPFLLGGPAWAGFFALFLAGISIGAHNLLPRSLQRAGLFLSFVSALATPVLLSIIFAPCLPIARFLGFIWLIAVSIYLVRRPARA</sequence>
<reference evidence="3" key="1">
    <citation type="journal article" date="2019" name="Int. J. Syst. Evol. Microbiol.">
        <title>The Global Catalogue of Microorganisms (GCM) 10K type strain sequencing project: providing services to taxonomists for standard genome sequencing and annotation.</title>
        <authorList>
            <consortium name="The Broad Institute Genomics Platform"/>
            <consortium name="The Broad Institute Genome Sequencing Center for Infectious Disease"/>
            <person name="Wu L."/>
            <person name="Ma J."/>
        </authorList>
    </citation>
    <scope>NUCLEOTIDE SEQUENCE [LARGE SCALE GENOMIC DNA]</scope>
    <source>
        <strain evidence="3">JCM 4087</strain>
    </source>
</reference>
<feature type="transmembrane region" description="Helical" evidence="1">
    <location>
        <begin position="204"/>
        <end position="221"/>
    </location>
</feature>
<keyword evidence="3" id="KW-1185">Reference proteome</keyword>
<protein>
    <recommendedName>
        <fullName evidence="4">DUF4386 domain-containing protein</fullName>
    </recommendedName>
</protein>
<keyword evidence="1" id="KW-0472">Membrane</keyword>
<evidence type="ECO:0000313" key="2">
    <source>
        <dbReference type="EMBL" id="MFC5862505.1"/>
    </source>
</evidence>
<organism evidence="2 3">
    <name type="scientific">Acidicapsa dinghuensis</name>
    <dbReference type="NCBI Taxonomy" id="2218256"/>
    <lineage>
        <taxon>Bacteria</taxon>
        <taxon>Pseudomonadati</taxon>
        <taxon>Acidobacteriota</taxon>
        <taxon>Terriglobia</taxon>
        <taxon>Terriglobales</taxon>
        <taxon>Acidobacteriaceae</taxon>
        <taxon>Acidicapsa</taxon>
    </lineage>
</organism>
<dbReference type="RefSeq" id="WP_263335888.1">
    <property type="nucleotide sequence ID" value="NZ_JAGSYH010000003.1"/>
</dbReference>
<accession>A0ABW1EEK1</accession>
<feature type="transmembrane region" description="Helical" evidence="1">
    <location>
        <begin position="179"/>
        <end position="198"/>
    </location>
</feature>
<evidence type="ECO:0000313" key="3">
    <source>
        <dbReference type="Proteomes" id="UP001596091"/>
    </source>
</evidence>
<feature type="transmembrane region" description="Helical" evidence="1">
    <location>
        <begin position="145"/>
        <end position="167"/>
    </location>
</feature>
<dbReference type="Proteomes" id="UP001596091">
    <property type="component" value="Unassembled WGS sequence"/>
</dbReference>
<dbReference type="EMBL" id="JBHSPH010000002">
    <property type="protein sequence ID" value="MFC5862505.1"/>
    <property type="molecule type" value="Genomic_DNA"/>
</dbReference>
<feature type="transmembrane region" description="Helical" evidence="1">
    <location>
        <begin position="20"/>
        <end position="41"/>
    </location>
</feature>